<evidence type="ECO:0000259" key="3">
    <source>
        <dbReference type="Pfam" id="PF19904"/>
    </source>
</evidence>
<keyword evidence="2" id="KW-0732">Signal</keyword>
<evidence type="ECO:0000256" key="1">
    <source>
        <dbReference type="SAM" id="Phobius"/>
    </source>
</evidence>
<evidence type="ECO:0000256" key="2">
    <source>
        <dbReference type="SAM" id="SignalP"/>
    </source>
</evidence>
<keyword evidence="1" id="KW-1133">Transmembrane helix</keyword>
<dbReference type="RefSeq" id="WP_317490899.1">
    <property type="nucleotide sequence ID" value="NZ_CP136051.1"/>
</dbReference>
<feature type="signal peptide" evidence="2">
    <location>
        <begin position="1"/>
        <end position="17"/>
    </location>
</feature>
<dbReference type="Proteomes" id="UP001302349">
    <property type="component" value="Chromosome"/>
</dbReference>
<feature type="chain" id="PRO_5045191084" evidence="2">
    <location>
        <begin position="18"/>
        <end position="528"/>
    </location>
</feature>
<dbReference type="InterPro" id="IPR045957">
    <property type="entry name" value="DUF6377"/>
</dbReference>
<reference evidence="4 5" key="1">
    <citation type="journal article" date="2023" name="Microbiol. Resour. Announc.">
        <title>Complete Genome Sequence of Imperialibacter roseus strain P4T.</title>
        <authorList>
            <person name="Tizabi D.R."/>
            <person name="Bachvaroff T."/>
            <person name="Hill R.T."/>
        </authorList>
    </citation>
    <scope>NUCLEOTIDE SEQUENCE [LARGE SCALE GENOMIC DNA]</scope>
    <source>
        <strain evidence="4 5">P4T</strain>
    </source>
</reference>
<evidence type="ECO:0000313" key="4">
    <source>
        <dbReference type="EMBL" id="WOK08253.1"/>
    </source>
</evidence>
<evidence type="ECO:0000313" key="5">
    <source>
        <dbReference type="Proteomes" id="UP001302349"/>
    </source>
</evidence>
<name>A0ABZ0IT95_9BACT</name>
<organism evidence="4 5">
    <name type="scientific">Imperialibacter roseus</name>
    <dbReference type="NCBI Taxonomy" id="1324217"/>
    <lineage>
        <taxon>Bacteria</taxon>
        <taxon>Pseudomonadati</taxon>
        <taxon>Bacteroidota</taxon>
        <taxon>Cytophagia</taxon>
        <taxon>Cytophagales</taxon>
        <taxon>Flammeovirgaceae</taxon>
        <taxon>Imperialibacter</taxon>
    </lineage>
</organism>
<protein>
    <submittedName>
        <fullName evidence="4">DUF6377 domain-containing protein</fullName>
    </submittedName>
</protein>
<feature type="domain" description="DUF6377" evidence="3">
    <location>
        <begin position="256"/>
        <end position="494"/>
    </location>
</feature>
<proteinExistence type="predicted"/>
<keyword evidence="1" id="KW-0812">Transmembrane</keyword>
<feature type="transmembrane region" description="Helical" evidence="1">
    <location>
        <begin position="331"/>
        <end position="350"/>
    </location>
</feature>
<gene>
    <name evidence="4" type="ORF">RT717_06335</name>
</gene>
<dbReference type="EMBL" id="CP136051">
    <property type="protein sequence ID" value="WOK08253.1"/>
    <property type="molecule type" value="Genomic_DNA"/>
</dbReference>
<keyword evidence="1" id="KW-0472">Membrane</keyword>
<sequence length="528" mass="61708">MKKHLLIALLVPYFAFSQEVTLLNTDSILTVLEGEIAIRETYVQKKLATLDAYKSSLSKSTSLTDKYRACWHIVDQYKSFQYDSAFFYSLKLSDLAYQIGSFECIQTARIKTAFVLESGGLLKEAADTLEAVDLTNVPDSIRSEFYSVTTRLYDFMAYFVKDFYYAKIYQQRSRDYMNRELALHSPSSLRSHFIRIQISQADGNFEETERVYLSMVKNFKLTHHQLAMRSYDMGVVFDEKFPEKAIYYKALSAINDIRGAVKENVSMRELAESLFRKGDLRRSSLFIKQALDDANFYSSRLRKVEVSDILPIIEGKQYQELESRNTRVIKYSYIITLLVIVLGLFLFIIFRQLSKLRISKRNLDAANESLFNTNHKLEESNKIKEAYIGQFFNLISEHLFKTEKLVTSINRKLSQRKFDDLSEITDNINSFKERELLYKNFDDMFLNLFPDFIEKLNGLLKKDEQLDSNMKLLTPEIRIYALMRLGINDNNQIARLLNYSINTIYTYKTRLKNKAIDPETFEESIIDI</sequence>
<accession>A0ABZ0IT95</accession>
<dbReference type="Pfam" id="PF19904">
    <property type="entry name" value="DUF6377"/>
    <property type="match status" value="1"/>
</dbReference>
<keyword evidence="5" id="KW-1185">Reference proteome</keyword>